<dbReference type="Pfam" id="PF00078">
    <property type="entry name" value="RVT_1"/>
    <property type="match status" value="1"/>
</dbReference>
<dbReference type="PROSITE" id="PS50878">
    <property type="entry name" value="RT_POL"/>
    <property type="match status" value="1"/>
</dbReference>
<feature type="domain" description="Reverse transcriptase" evidence="1">
    <location>
        <begin position="1"/>
        <end position="199"/>
    </location>
</feature>
<evidence type="ECO:0000313" key="2">
    <source>
        <dbReference type="EMBL" id="KAK2637372.1"/>
    </source>
</evidence>
<keyword evidence="3" id="KW-1185">Reference proteome</keyword>
<reference evidence="2" key="1">
    <citation type="journal article" date="2023" name="Plant J.">
        <title>Genome sequences and population genomics provide insights into the demographic history, inbreeding, and mutation load of two 'living fossil' tree species of Dipteronia.</title>
        <authorList>
            <person name="Feng Y."/>
            <person name="Comes H.P."/>
            <person name="Chen J."/>
            <person name="Zhu S."/>
            <person name="Lu R."/>
            <person name="Zhang X."/>
            <person name="Li P."/>
            <person name="Qiu J."/>
            <person name="Olsen K.M."/>
            <person name="Qiu Y."/>
        </authorList>
    </citation>
    <scope>NUCLEOTIDE SEQUENCE</scope>
    <source>
        <strain evidence="2">KIB01</strain>
    </source>
</reference>
<accession>A0AAD9TJR1</accession>
<dbReference type="PANTHER" id="PTHR33116">
    <property type="entry name" value="REVERSE TRANSCRIPTASE ZINC-BINDING DOMAIN-CONTAINING PROTEIN-RELATED-RELATED"/>
    <property type="match status" value="1"/>
</dbReference>
<sequence>MAFVWNHQILDSFVMAEEIIHQWKKSKEGGFLVKLDFEKAHDSLYHNFLDDTIRDMGFGEKWRQWIRNCISSPSLSVLVNGSFSRQFKIQRGLRQRDPLSPFLFNVAVEGLSALFKKAEEANLMKGVIFGKDEVHVSYLQFADDTILFLQPNIDHLVSFRRVLRCFKLASGLRINFQKSFVVEVGKNREGKENWAGSFRCTKATLPITYLGLKLVGCPGSKIFWTEVLQRLENHLAPWKKSFLNKSGRLVLIKVVMSSIPIYFMSMFKIPVGIAIRVESLQRSFFFGDGGEKRRIHAVK</sequence>
<name>A0AAD9TJR1_9ROSI</name>
<protein>
    <recommendedName>
        <fullName evidence="1">Reverse transcriptase domain-containing protein</fullName>
    </recommendedName>
</protein>
<comment type="caution">
    <text evidence="2">The sequence shown here is derived from an EMBL/GenBank/DDBJ whole genome shotgun (WGS) entry which is preliminary data.</text>
</comment>
<gene>
    <name evidence="2" type="ORF">Ddye_032164</name>
</gene>
<dbReference type="Proteomes" id="UP001280121">
    <property type="component" value="Unassembled WGS sequence"/>
</dbReference>
<dbReference type="AlphaFoldDB" id="A0AAD9TJR1"/>
<organism evidence="2 3">
    <name type="scientific">Dipteronia dyeriana</name>
    <dbReference type="NCBI Taxonomy" id="168575"/>
    <lineage>
        <taxon>Eukaryota</taxon>
        <taxon>Viridiplantae</taxon>
        <taxon>Streptophyta</taxon>
        <taxon>Embryophyta</taxon>
        <taxon>Tracheophyta</taxon>
        <taxon>Spermatophyta</taxon>
        <taxon>Magnoliopsida</taxon>
        <taxon>eudicotyledons</taxon>
        <taxon>Gunneridae</taxon>
        <taxon>Pentapetalae</taxon>
        <taxon>rosids</taxon>
        <taxon>malvids</taxon>
        <taxon>Sapindales</taxon>
        <taxon>Sapindaceae</taxon>
        <taxon>Hippocastanoideae</taxon>
        <taxon>Acereae</taxon>
        <taxon>Dipteronia</taxon>
    </lineage>
</organism>
<dbReference type="InterPro" id="IPR000477">
    <property type="entry name" value="RT_dom"/>
</dbReference>
<dbReference type="PANTHER" id="PTHR33116:SF75">
    <property type="entry name" value="RIBONUCLEASE H PROTEIN"/>
    <property type="match status" value="1"/>
</dbReference>
<dbReference type="EMBL" id="JANJYI010000009">
    <property type="protein sequence ID" value="KAK2637372.1"/>
    <property type="molecule type" value="Genomic_DNA"/>
</dbReference>
<proteinExistence type="predicted"/>
<dbReference type="SUPFAM" id="SSF56672">
    <property type="entry name" value="DNA/RNA polymerases"/>
    <property type="match status" value="1"/>
</dbReference>
<dbReference type="InterPro" id="IPR043502">
    <property type="entry name" value="DNA/RNA_pol_sf"/>
</dbReference>
<evidence type="ECO:0000259" key="1">
    <source>
        <dbReference type="PROSITE" id="PS50878"/>
    </source>
</evidence>
<evidence type="ECO:0000313" key="3">
    <source>
        <dbReference type="Proteomes" id="UP001280121"/>
    </source>
</evidence>